<dbReference type="InterPro" id="IPR035940">
    <property type="entry name" value="CAP_sf"/>
</dbReference>
<dbReference type="CDD" id="cd22191">
    <property type="entry name" value="DPBB_RlpA_EXP_N-like"/>
    <property type="match status" value="1"/>
</dbReference>
<dbReference type="InterPro" id="IPR051477">
    <property type="entry name" value="Expansin_CellWall"/>
</dbReference>
<accession>A0AAD9H957</accession>
<dbReference type="Proteomes" id="UP001232148">
    <property type="component" value="Unassembled WGS sequence"/>
</dbReference>
<dbReference type="InterPro" id="IPR036908">
    <property type="entry name" value="RlpA-like_sf"/>
</dbReference>
<dbReference type="InterPro" id="IPR014044">
    <property type="entry name" value="CAP_dom"/>
</dbReference>
<evidence type="ECO:0000313" key="4">
    <source>
        <dbReference type="EMBL" id="KAK2024062.1"/>
    </source>
</evidence>
<sequence>MFAKSIITAAIVGLTAASAHAGPLSTDHNRALKTVNEARIASGVHPLVWNTTLQKDATAWAERIAAAGSLERAPASLRNGAGEVVALFQALDADAAALRYPLSEAANLWLKSGHMAKSETVIRQEAFSKTEQLLSIVATDIGCGTAHAALGNGAEDPLRVYAVCRIFKDVSEHMKLSARQDLYPGPFWGDITFFNPGLGACGGFDGDGSMIVALSHLKMGSESNGNTLCGREVRIRGPKGEAVVIVTDKCMGCGVYDIDVSPAVFEMVVGNQGQGRVGNIEWSLI</sequence>
<dbReference type="Gene3D" id="2.40.40.10">
    <property type="entry name" value="RlpA-like domain"/>
    <property type="match status" value="1"/>
</dbReference>
<protein>
    <submittedName>
        <fullName evidence="4">SCP-like extracellular protein</fullName>
    </submittedName>
</protein>
<name>A0AAD9H957_9PEZI</name>
<reference evidence="4" key="1">
    <citation type="submission" date="2021-06" db="EMBL/GenBank/DDBJ databases">
        <title>Comparative genomics, transcriptomics and evolutionary studies reveal genomic signatures of adaptation to plant cell wall in hemibiotrophic fungi.</title>
        <authorList>
            <consortium name="DOE Joint Genome Institute"/>
            <person name="Baroncelli R."/>
            <person name="Diaz J.F."/>
            <person name="Benocci T."/>
            <person name="Peng M."/>
            <person name="Battaglia E."/>
            <person name="Haridas S."/>
            <person name="Andreopoulos W."/>
            <person name="Labutti K."/>
            <person name="Pangilinan J."/>
            <person name="Floch G.L."/>
            <person name="Makela M.R."/>
            <person name="Henrissat B."/>
            <person name="Grigoriev I.V."/>
            <person name="Crouch J.A."/>
            <person name="De Vries R.P."/>
            <person name="Sukno S.A."/>
            <person name="Thon M.R."/>
        </authorList>
    </citation>
    <scope>NUCLEOTIDE SEQUENCE</scope>
    <source>
        <strain evidence="4">MAFF235873</strain>
    </source>
</reference>
<organism evidence="4 5">
    <name type="scientific">Colletotrichum zoysiae</name>
    <dbReference type="NCBI Taxonomy" id="1216348"/>
    <lineage>
        <taxon>Eukaryota</taxon>
        <taxon>Fungi</taxon>
        <taxon>Dikarya</taxon>
        <taxon>Ascomycota</taxon>
        <taxon>Pezizomycotina</taxon>
        <taxon>Sordariomycetes</taxon>
        <taxon>Hypocreomycetidae</taxon>
        <taxon>Glomerellales</taxon>
        <taxon>Glomerellaceae</taxon>
        <taxon>Colletotrichum</taxon>
        <taxon>Colletotrichum graminicola species complex</taxon>
    </lineage>
</organism>
<proteinExistence type="predicted"/>
<gene>
    <name evidence="4" type="ORF">LX32DRAFT_706254</name>
</gene>
<feature type="domain" description="SCP" evidence="3">
    <location>
        <begin position="33"/>
        <end position="164"/>
    </location>
</feature>
<feature type="chain" id="PRO_5042023337" evidence="2">
    <location>
        <begin position="22"/>
        <end position="285"/>
    </location>
</feature>
<evidence type="ECO:0000256" key="1">
    <source>
        <dbReference type="ARBA" id="ARBA00022729"/>
    </source>
</evidence>
<dbReference type="Gene3D" id="3.40.33.10">
    <property type="entry name" value="CAP"/>
    <property type="match status" value="1"/>
</dbReference>
<dbReference type="AlphaFoldDB" id="A0AAD9H957"/>
<dbReference type="PANTHER" id="PTHR31836">
    <property type="match status" value="1"/>
</dbReference>
<feature type="signal peptide" evidence="2">
    <location>
        <begin position="1"/>
        <end position="21"/>
    </location>
</feature>
<dbReference type="EMBL" id="MU842976">
    <property type="protein sequence ID" value="KAK2024062.1"/>
    <property type="molecule type" value="Genomic_DNA"/>
</dbReference>
<evidence type="ECO:0000313" key="5">
    <source>
        <dbReference type="Proteomes" id="UP001232148"/>
    </source>
</evidence>
<dbReference type="PANTHER" id="PTHR31836:SF28">
    <property type="entry name" value="SRCR DOMAIN-CONTAINING PROTEIN-RELATED"/>
    <property type="match status" value="1"/>
</dbReference>
<dbReference type="SUPFAM" id="SSF50685">
    <property type="entry name" value="Barwin-like endoglucanases"/>
    <property type="match status" value="1"/>
</dbReference>
<dbReference type="Pfam" id="PF00188">
    <property type="entry name" value="CAP"/>
    <property type="match status" value="1"/>
</dbReference>
<comment type="caution">
    <text evidence="4">The sequence shown here is derived from an EMBL/GenBank/DDBJ whole genome shotgun (WGS) entry which is preliminary data.</text>
</comment>
<evidence type="ECO:0000256" key="2">
    <source>
        <dbReference type="SAM" id="SignalP"/>
    </source>
</evidence>
<keyword evidence="1 2" id="KW-0732">Signal</keyword>
<evidence type="ECO:0000259" key="3">
    <source>
        <dbReference type="Pfam" id="PF00188"/>
    </source>
</evidence>
<keyword evidence="5" id="KW-1185">Reference proteome</keyword>
<dbReference type="SUPFAM" id="SSF55797">
    <property type="entry name" value="PR-1-like"/>
    <property type="match status" value="1"/>
</dbReference>